<name>A0ABY3BUZ0_9HYPH</name>
<evidence type="ECO:0000313" key="2">
    <source>
        <dbReference type="Proteomes" id="UP000319481"/>
    </source>
</evidence>
<keyword evidence="2" id="KW-1185">Reference proteome</keyword>
<comment type="caution">
    <text evidence="1">The sequence shown here is derived from an EMBL/GenBank/DDBJ whole genome shotgun (WGS) entry which is preliminary data.</text>
</comment>
<dbReference type="RefSeq" id="WP_142911556.1">
    <property type="nucleotide sequence ID" value="NZ_JAPZLP010000001.1"/>
</dbReference>
<dbReference type="Proteomes" id="UP000319481">
    <property type="component" value="Unassembled WGS sequence"/>
</dbReference>
<sequence>MYDHTPSKIRAPALGLGWLSGVDLSAELTPADGAIDMRQDVNFRWDNWGYDENDLYYVTLSSGDGEYRFPALCDMWGREDVEVDIFFKFTQVILPGQTSITLRRPPVPGSVTVKGTGWVGDDLAFTLSGDGRTVTLSAPPPSYGRVFYHPRLKLRLRGPWRMRQVEQADTAEWQAPFAEQPS</sequence>
<evidence type="ECO:0000313" key="1">
    <source>
        <dbReference type="EMBL" id="TRA96852.1"/>
    </source>
</evidence>
<gene>
    <name evidence="1" type="ORF">EXN23_01025</name>
</gene>
<protein>
    <submittedName>
        <fullName evidence="1">Uncharacterized protein</fullName>
    </submittedName>
</protein>
<organism evidence="1 2">
    <name type="scientific">Agrobacterium salinitolerans</name>
    <dbReference type="NCBI Taxonomy" id="1183413"/>
    <lineage>
        <taxon>Bacteria</taxon>
        <taxon>Pseudomonadati</taxon>
        <taxon>Pseudomonadota</taxon>
        <taxon>Alphaproteobacteria</taxon>
        <taxon>Hyphomicrobiales</taxon>
        <taxon>Rhizobiaceae</taxon>
        <taxon>Rhizobium/Agrobacterium group</taxon>
        <taxon>Agrobacterium</taxon>
    </lineage>
</organism>
<reference evidence="1 2" key="1">
    <citation type="journal article" date="2019" name="Appl. Microbiol. Biotechnol.">
        <title>Differential efficiency of wild type rhizogenic strains for rol gene transformation of plants.</title>
        <authorList>
            <person name="Desmet S."/>
            <person name="De Keyser E."/>
            <person name="Van Vaerenbergh J."/>
            <person name="Baeyen S."/>
            <person name="Van Huylenbroeck J."/>
            <person name="Geelen D."/>
            <person name="Dhooghe E."/>
        </authorList>
    </citation>
    <scope>NUCLEOTIDE SEQUENCE [LARGE SCALE GENOMIC DNA]</scope>
    <source>
        <strain evidence="1 2">GBBC3283</strain>
    </source>
</reference>
<accession>A0ABY3BUZ0</accession>
<dbReference type="EMBL" id="SGNZ01000001">
    <property type="protein sequence ID" value="TRA96852.1"/>
    <property type="molecule type" value="Genomic_DNA"/>
</dbReference>
<proteinExistence type="predicted"/>